<dbReference type="InterPro" id="IPR050155">
    <property type="entry name" value="HAD-like_hydrolase_sf"/>
</dbReference>
<organism evidence="2 3">
    <name type="scientific">Halovenus salina</name>
    <dbReference type="NCBI Taxonomy" id="1510225"/>
    <lineage>
        <taxon>Archaea</taxon>
        <taxon>Methanobacteriati</taxon>
        <taxon>Methanobacteriota</taxon>
        <taxon>Stenosarchaea group</taxon>
        <taxon>Halobacteria</taxon>
        <taxon>Halobacteriales</taxon>
        <taxon>Haloarculaceae</taxon>
        <taxon>Halovenus</taxon>
    </lineage>
</organism>
<accession>A0ABD5W7D0</accession>
<dbReference type="EMBL" id="JBHSZI010000001">
    <property type="protein sequence ID" value="MFC7059475.1"/>
    <property type="molecule type" value="Genomic_DNA"/>
</dbReference>
<reference evidence="2 3" key="1">
    <citation type="journal article" date="2019" name="Int. J. Syst. Evol. Microbiol.">
        <title>The Global Catalogue of Microorganisms (GCM) 10K type strain sequencing project: providing services to taxonomists for standard genome sequencing and annotation.</title>
        <authorList>
            <consortium name="The Broad Institute Genomics Platform"/>
            <consortium name="The Broad Institute Genome Sequencing Center for Infectious Disease"/>
            <person name="Wu L."/>
            <person name="Ma J."/>
        </authorList>
    </citation>
    <scope>NUCLEOTIDE SEQUENCE [LARGE SCALE GENOMIC DNA]</scope>
    <source>
        <strain evidence="2 3">JCM 30072</strain>
    </source>
</reference>
<protein>
    <submittedName>
        <fullName evidence="2">HAD family hydrolase</fullName>
        <ecNumber evidence="2">3.-.-.-</ecNumber>
    </submittedName>
</protein>
<evidence type="ECO:0000313" key="2">
    <source>
        <dbReference type="EMBL" id="MFC7059475.1"/>
    </source>
</evidence>
<dbReference type="RefSeq" id="WP_382186981.1">
    <property type="nucleotide sequence ID" value="NZ_JBHSZI010000001.1"/>
</dbReference>
<evidence type="ECO:0000256" key="1">
    <source>
        <dbReference type="ARBA" id="ARBA00007958"/>
    </source>
</evidence>
<dbReference type="GO" id="GO:0016787">
    <property type="term" value="F:hydrolase activity"/>
    <property type="evidence" value="ECO:0007669"/>
    <property type="project" value="UniProtKB-KW"/>
</dbReference>
<sequence>MASNNQRRVVEHILDEYEFADAFETVHAREPCLDSLALKKPEPTFLERAREDIGTRNPLYVGDKEKDIVAAQRAGMDVAFMRRDHNRTRSLETTPTHSVTDLDEVVGLATESVPPT</sequence>
<evidence type="ECO:0000313" key="3">
    <source>
        <dbReference type="Proteomes" id="UP001596445"/>
    </source>
</evidence>
<dbReference type="SUPFAM" id="SSF56784">
    <property type="entry name" value="HAD-like"/>
    <property type="match status" value="1"/>
</dbReference>
<dbReference type="EC" id="3.-.-.-" evidence="2"/>
<comment type="caution">
    <text evidence="2">The sequence shown here is derived from an EMBL/GenBank/DDBJ whole genome shotgun (WGS) entry which is preliminary data.</text>
</comment>
<dbReference type="NCBIfam" id="TIGR01549">
    <property type="entry name" value="HAD-SF-IA-v1"/>
    <property type="match status" value="1"/>
</dbReference>
<dbReference type="InterPro" id="IPR036412">
    <property type="entry name" value="HAD-like_sf"/>
</dbReference>
<dbReference type="AlphaFoldDB" id="A0ABD5W7D0"/>
<proteinExistence type="inferred from homology"/>
<dbReference type="InterPro" id="IPR006439">
    <property type="entry name" value="HAD-SF_hydro_IA"/>
</dbReference>
<keyword evidence="2" id="KW-0378">Hydrolase</keyword>
<name>A0ABD5W7D0_9EURY</name>
<gene>
    <name evidence="2" type="ORF">ACFQQG_16455</name>
</gene>
<dbReference type="PANTHER" id="PTHR43434">
    <property type="entry name" value="PHOSPHOGLYCOLATE PHOSPHATASE"/>
    <property type="match status" value="1"/>
</dbReference>
<dbReference type="PANTHER" id="PTHR43434:SF1">
    <property type="entry name" value="PHOSPHOGLYCOLATE PHOSPHATASE"/>
    <property type="match status" value="1"/>
</dbReference>
<dbReference type="Pfam" id="PF13242">
    <property type="entry name" value="Hydrolase_like"/>
    <property type="match status" value="1"/>
</dbReference>
<comment type="similarity">
    <text evidence="1">Belongs to the HAD-like hydrolase superfamily.</text>
</comment>
<keyword evidence="3" id="KW-1185">Reference proteome</keyword>
<dbReference type="InterPro" id="IPR023214">
    <property type="entry name" value="HAD_sf"/>
</dbReference>
<dbReference type="Proteomes" id="UP001596445">
    <property type="component" value="Unassembled WGS sequence"/>
</dbReference>
<dbReference type="Gene3D" id="3.40.50.1000">
    <property type="entry name" value="HAD superfamily/HAD-like"/>
    <property type="match status" value="1"/>
</dbReference>